<gene>
    <name evidence="2" type="ORF">EGW08_022376</name>
</gene>
<feature type="region of interest" description="Disordered" evidence="1">
    <location>
        <begin position="168"/>
        <end position="203"/>
    </location>
</feature>
<evidence type="ECO:0000313" key="3">
    <source>
        <dbReference type="Proteomes" id="UP000271974"/>
    </source>
</evidence>
<dbReference type="AlphaFoldDB" id="A0A3S1AW39"/>
<dbReference type="STRING" id="188477.A0A3S1AW39"/>
<evidence type="ECO:0000256" key="1">
    <source>
        <dbReference type="SAM" id="MobiDB-lite"/>
    </source>
</evidence>
<feature type="compositionally biased region" description="Basic residues" evidence="1">
    <location>
        <begin position="184"/>
        <end position="196"/>
    </location>
</feature>
<name>A0A3S1AW39_ELYCH</name>
<accession>A0A3S1AW39</accession>
<dbReference type="Proteomes" id="UP000271974">
    <property type="component" value="Unassembled WGS sequence"/>
</dbReference>
<protein>
    <submittedName>
        <fullName evidence="2">Uncharacterized protein</fullName>
    </submittedName>
</protein>
<sequence length="326" mass="38063">AKVQFYPNPDRDFVLQGGPPYYYRNTPGFVSNSMLTDTSKNLSQHLYHPERYVDDPQLRGSLRNVSRCLNSMNADLRRSLMEDESNTRVTGVRRTFTQAELNEVLREALSSLLFYRNPPPKEVRARADWYTKPIHLSEKVRIAIDNDDMLASRYFPVTLGETRTMEMLDNVRPGSSKKPIQSRSRTRSKSVQRAKSAKLEEQARTEECKRLDEMFLLTAESPFIKTAPINFTSPYSDELTQLRLEKLRIEEMQYLELKRQAELERIRGPKPKWYELKSPEFHVEAGKNNELLRNSAQWDDLLRYRESLVNSARRLRSALEEDLVPA</sequence>
<keyword evidence="3" id="KW-1185">Reference proteome</keyword>
<evidence type="ECO:0000313" key="2">
    <source>
        <dbReference type="EMBL" id="RUS69861.1"/>
    </source>
</evidence>
<reference evidence="2 3" key="1">
    <citation type="submission" date="2019-01" db="EMBL/GenBank/DDBJ databases">
        <title>A draft genome assembly of the solar-powered sea slug Elysia chlorotica.</title>
        <authorList>
            <person name="Cai H."/>
            <person name="Li Q."/>
            <person name="Fang X."/>
            <person name="Li J."/>
            <person name="Curtis N.E."/>
            <person name="Altenburger A."/>
            <person name="Shibata T."/>
            <person name="Feng M."/>
            <person name="Maeda T."/>
            <person name="Schwartz J.A."/>
            <person name="Shigenobu S."/>
            <person name="Lundholm N."/>
            <person name="Nishiyama T."/>
            <person name="Yang H."/>
            <person name="Hasebe M."/>
            <person name="Li S."/>
            <person name="Pierce S.K."/>
            <person name="Wang J."/>
        </authorList>
    </citation>
    <scope>NUCLEOTIDE SEQUENCE [LARGE SCALE GENOMIC DNA]</scope>
    <source>
        <strain evidence="2">EC2010</strain>
        <tissue evidence="2">Whole organism of an adult</tissue>
    </source>
</reference>
<dbReference type="OrthoDB" id="6124573at2759"/>
<dbReference type="EMBL" id="RQTK01001553">
    <property type="protein sequence ID" value="RUS69861.1"/>
    <property type="molecule type" value="Genomic_DNA"/>
</dbReference>
<organism evidence="2 3">
    <name type="scientific">Elysia chlorotica</name>
    <name type="common">Eastern emerald elysia</name>
    <name type="synonym">Sea slug</name>
    <dbReference type="NCBI Taxonomy" id="188477"/>
    <lineage>
        <taxon>Eukaryota</taxon>
        <taxon>Metazoa</taxon>
        <taxon>Spiralia</taxon>
        <taxon>Lophotrochozoa</taxon>
        <taxon>Mollusca</taxon>
        <taxon>Gastropoda</taxon>
        <taxon>Heterobranchia</taxon>
        <taxon>Euthyneura</taxon>
        <taxon>Panpulmonata</taxon>
        <taxon>Sacoglossa</taxon>
        <taxon>Placobranchoidea</taxon>
        <taxon>Plakobranchidae</taxon>
        <taxon>Elysia</taxon>
    </lineage>
</organism>
<proteinExistence type="predicted"/>
<feature type="non-terminal residue" evidence="2">
    <location>
        <position position="1"/>
    </location>
</feature>
<comment type="caution">
    <text evidence="2">The sequence shown here is derived from an EMBL/GenBank/DDBJ whole genome shotgun (WGS) entry which is preliminary data.</text>
</comment>